<proteinExistence type="inferred from homology"/>
<dbReference type="CDD" id="cd05356">
    <property type="entry name" value="17beta-HSD1_like_SDR_c"/>
    <property type="match status" value="1"/>
</dbReference>
<dbReference type="PRINTS" id="PR00080">
    <property type="entry name" value="SDRFAMILY"/>
</dbReference>
<sequence length="324" mass="36392">MFTPLEIVALMFLAYIALRVLSKLWSAFHTYVVGPAICRVNFKSMGKWALVTGCTDGIGKEYARQLAAKGCDIILVSRSMDKLQATAHELENEYKVSTKIIKADFSEGDHIYVNISKEIENLEIGTLVNNVGVFYQYQIIFLTQRTGIIIMLFYREKTMNGFMRVNMESMIKMNNLVLPGMVKRKRGVVINLGSASALIPSPLLAVYGASKAFVDKFSRNLHIEYTRRGIVVQTVNPSFVMSNMTPHIKSSSIFGPTAKRYVRSALGTVGVVSRTTGYFPHDVLVGFVNCVEAISERFVSWALLRWFEGVRDKQKKAYEHMAAV</sequence>
<feature type="coiled-coil region" evidence="5">
    <location>
        <begin position="73"/>
        <end position="100"/>
    </location>
</feature>
<evidence type="ECO:0000256" key="5">
    <source>
        <dbReference type="SAM" id="Coils"/>
    </source>
</evidence>
<dbReference type="InterPro" id="IPR036291">
    <property type="entry name" value="NAD(P)-bd_dom_sf"/>
</dbReference>
<comment type="similarity">
    <text evidence="1 4">Belongs to the short-chain dehydrogenases/reductases (SDR) family.</text>
</comment>
<organism evidence="7 8">
    <name type="scientific">Eumeta variegata</name>
    <name type="common">Bagworm moth</name>
    <name type="synonym">Eumeta japonica</name>
    <dbReference type="NCBI Taxonomy" id="151549"/>
    <lineage>
        <taxon>Eukaryota</taxon>
        <taxon>Metazoa</taxon>
        <taxon>Ecdysozoa</taxon>
        <taxon>Arthropoda</taxon>
        <taxon>Hexapoda</taxon>
        <taxon>Insecta</taxon>
        <taxon>Pterygota</taxon>
        <taxon>Neoptera</taxon>
        <taxon>Endopterygota</taxon>
        <taxon>Lepidoptera</taxon>
        <taxon>Glossata</taxon>
        <taxon>Ditrysia</taxon>
        <taxon>Tineoidea</taxon>
        <taxon>Psychidae</taxon>
        <taxon>Oiketicinae</taxon>
        <taxon>Eumeta</taxon>
    </lineage>
</organism>
<dbReference type="SUPFAM" id="SSF51735">
    <property type="entry name" value="NAD(P)-binding Rossmann-fold domains"/>
    <property type="match status" value="1"/>
</dbReference>
<evidence type="ECO:0000256" key="2">
    <source>
        <dbReference type="ARBA" id="ARBA00022857"/>
    </source>
</evidence>
<keyword evidence="3" id="KW-0560">Oxidoreductase</keyword>
<dbReference type="InterPro" id="IPR002347">
    <property type="entry name" value="SDR_fam"/>
</dbReference>
<dbReference type="PANTHER" id="PTHR43899">
    <property type="entry name" value="RH59310P"/>
    <property type="match status" value="1"/>
</dbReference>
<keyword evidence="2" id="KW-0521">NADP</keyword>
<protein>
    <submittedName>
        <fullName evidence="7">Very-long-chain 3-oxoacyl-CoA reductase</fullName>
    </submittedName>
</protein>
<dbReference type="Proteomes" id="UP000299102">
    <property type="component" value="Unassembled WGS sequence"/>
</dbReference>
<keyword evidence="5" id="KW-0175">Coiled coil</keyword>
<evidence type="ECO:0000313" key="8">
    <source>
        <dbReference type="Proteomes" id="UP000299102"/>
    </source>
</evidence>
<feature type="transmembrane region" description="Helical" evidence="6">
    <location>
        <begin position="135"/>
        <end position="154"/>
    </location>
</feature>
<dbReference type="OrthoDB" id="5545019at2759"/>
<comment type="caution">
    <text evidence="7">The sequence shown here is derived from an EMBL/GenBank/DDBJ whole genome shotgun (WGS) entry which is preliminary data.</text>
</comment>
<dbReference type="Pfam" id="PF00106">
    <property type="entry name" value="adh_short"/>
    <property type="match status" value="1"/>
</dbReference>
<keyword evidence="6" id="KW-0812">Transmembrane</keyword>
<gene>
    <name evidence="7" type="primary">HSD17B12</name>
    <name evidence="7" type="ORF">EVAR_31451_1</name>
</gene>
<dbReference type="PIRSF" id="PIRSF000126">
    <property type="entry name" value="11-beta-HSD1"/>
    <property type="match status" value="1"/>
</dbReference>
<dbReference type="Gene3D" id="3.40.50.720">
    <property type="entry name" value="NAD(P)-binding Rossmann-like Domain"/>
    <property type="match status" value="1"/>
</dbReference>
<keyword evidence="6" id="KW-0472">Membrane</keyword>
<dbReference type="PRINTS" id="PR00081">
    <property type="entry name" value="GDHRDH"/>
</dbReference>
<dbReference type="GO" id="GO:0005783">
    <property type="term" value="C:endoplasmic reticulum"/>
    <property type="evidence" value="ECO:0007669"/>
    <property type="project" value="TreeGrafter"/>
</dbReference>
<accession>A0A4C1UXY9</accession>
<evidence type="ECO:0000256" key="1">
    <source>
        <dbReference type="ARBA" id="ARBA00006484"/>
    </source>
</evidence>
<evidence type="ECO:0000256" key="3">
    <source>
        <dbReference type="ARBA" id="ARBA00023002"/>
    </source>
</evidence>
<dbReference type="GO" id="GO:0016491">
    <property type="term" value="F:oxidoreductase activity"/>
    <property type="evidence" value="ECO:0007669"/>
    <property type="project" value="UniProtKB-KW"/>
</dbReference>
<evidence type="ECO:0000313" key="7">
    <source>
        <dbReference type="EMBL" id="GBP31325.1"/>
    </source>
</evidence>
<evidence type="ECO:0000256" key="4">
    <source>
        <dbReference type="RuleBase" id="RU000363"/>
    </source>
</evidence>
<dbReference type="InterPro" id="IPR051019">
    <property type="entry name" value="VLCFA-Steroid_DH"/>
</dbReference>
<keyword evidence="6" id="KW-1133">Transmembrane helix</keyword>
<dbReference type="AlphaFoldDB" id="A0A4C1UXY9"/>
<dbReference type="EMBL" id="BGZK01000244">
    <property type="protein sequence ID" value="GBP31325.1"/>
    <property type="molecule type" value="Genomic_DNA"/>
</dbReference>
<evidence type="ECO:0000256" key="6">
    <source>
        <dbReference type="SAM" id="Phobius"/>
    </source>
</evidence>
<feature type="transmembrane region" description="Helical" evidence="6">
    <location>
        <begin position="188"/>
        <end position="209"/>
    </location>
</feature>
<reference evidence="7 8" key="1">
    <citation type="journal article" date="2019" name="Commun. Biol.">
        <title>The bagworm genome reveals a unique fibroin gene that provides high tensile strength.</title>
        <authorList>
            <person name="Kono N."/>
            <person name="Nakamura H."/>
            <person name="Ohtoshi R."/>
            <person name="Tomita M."/>
            <person name="Numata K."/>
            <person name="Arakawa K."/>
        </authorList>
    </citation>
    <scope>NUCLEOTIDE SEQUENCE [LARGE SCALE GENOMIC DNA]</scope>
</reference>
<dbReference type="FunFam" id="3.40.50.720:FF:000137">
    <property type="entry name" value="Hydroxysteroid (17-beta) dehydrogenase 3"/>
    <property type="match status" value="1"/>
</dbReference>
<name>A0A4C1UXY9_EUMVA</name>
<dbReference type="STRING" id="151549.A0A4C1UXY9"/>
<keyword evidence="8" id="KW-1185">Reference proteome</keyword>
<dbReference type="PANTHER" id="PTHR43899:SF13">
    <property type="entry name" value="RH59310P"/>
    <property type="match status" value="1"/>
</dbReference>